<dbReference type="InterPro" id="IPR016195">
    <property type="entry name" value="Pol/histidinol_Pase-like"/>
</dbReference>
<keyword evidence="7" id="KW-1185">Reference proteome</keyword>
<accession>A0ABU5KJ88</accession>
<evidence type="ECO:0000313" key="7">
    <source>
        <dbReference type="Proteomes" id="UP001292084"/>
    </source>
</evidence>
<gene>
    <name evidence="6" type="ORF">UFB30_03680</name>
</gene>
<dbReference type="GO" id="GO:0004725">
    <property type="term" value="F:protein tyrosine phosphatase activity"/>
    <property type="evidence" value="ECO:0007669"/>
    <property type="project" value="UniProtKB-EC"/>
</dbReference>
<keyword evidence="2 5" id="KW-0378">Hydrolase</keyword>
<keyword evidence="3 5" id="KW-0904">Protein phosphatase</keyword>
<organism evidence="6 7">
    <name type="scientific">Jeotgalibacillus haloalkalitolerans</name>
    <dbReference type="NCBI Taxonomy" id="3104292"/>
    <lineage>
        <taxon>Bacteria</taxon>
        <taxon>Bacillati</taxon>
        <taxon>Bacillota</taxon>
        <taxon>Bacilli</taxon>
        <taxon>Bacillales</taxon>
        <taxon>Caryophanaceae</taxon>
        <taxon>Jeotgalibacillus</taxon>
    </lineage>
</organism>
<dbReference type="PIRSF" id="PIRSF016557">
    <property type="entry name" value="Caps_synth_CpsB"/>
    <property type="match status" value="1"/>
</dbReference>
<dbReference type="Gene3D" id="3.20.20.140">
    <property type="entry name" value="Metal-dependent hydrolases"/>
    <property type="match status" value="1"/>
</dbReference>
<name>A0ABU5KJ88_9BACL</name>
<evidence type="ECO:0000256" key="2">
    <source>
        <dbReference type="ARBA" id="ARBA00022801"/>
    </source>
</evidence>
<dbReference type="RefSeq" id="WP_322420315.1">
    <property type="nucleotide sequence ID" value="NZ_JAXQNN010000001.1"/>
</dbReference>
<dbReference type="EC" id="3.1.3.48" evidence="5"/>
<sequence>MIDIHCHILPGLDDGAQTIEDALTMADQAIENGITDIIATPHHQTRRFHNESHIVKRAVHELNRKLAETGRSLKIHPGQEIRMYGELIEDLRSGTSIALGKNQNPYVLVEFPSSQIPVFAQRVLYDLQVEGYRPIIAHPERNSMIVEKPERLLELVQQGVLTQLTATSVAGEFNKKVQKFSLQLIESNQAHFIASDAHNTGARGFSMQKAYQVITDRFGSQVTSEMKEHSTSVLSGELFVPAPPELIRKQSFLRRILPI</sequence>
<dbReference type="Proteomes" id="UP001292084">
    <property type="component" value="Unassembled WGS sequence"/>
</dbReference>
<dbReference type="EMBL" id="JAXQNN010000001">
    <property type="protein sequence ID" value="MDZ5711306.1"/>
    <property type="molecule type" value="Genomic_DNA"/>
</dbReference>
<dbReference type="SUPFAM" id="SSF89550">
    <property type="entry name" value="PHP domain-like"/>
    <property type="match status" value="1"/>
</dbReference>
<dbReference type="PANTHER" id="PTHR39181:SF1">
    <property type="entry name" value="TYROSINE-PROTEIN PHOSPHATASE YWQE"/>
    <property type="match status" value="1"/>
</dbReference>
<evidence type="ECO:0000256" key="1">
    <source>
        <dbReference type="ARBA" id="ARBA00005750"/>
    </source>
</evidence>
<reference evidence="6 7" key="1">
    <citation type="submission" date="2023-12" db="EMBL/GenBank/DDBJ databases">
        <title>Jeotgalibacillus haloalkaliphilus sp. nov., a novel salt-tolerant bacteria, isolated from the estuary of the Fenhe River into the Yellow River.</title>
        <authorList>
            <person name="Li Y."/>
        </authorList>
    </citation>
    <scope>NUCLEOTIDE SEQUENCE [LARGE SCALE GENOMIC DNA]</scope>
    <source>
        <strain evidence="6 7">HH7-29</strain>
    </source>
</reference>
<evidence type="ECO:0000313" key="6">
    <source>
        <dbReference type="EMBL" id="MDZ5711306.1"/>
    </source>
</evidence>
<dbReference type="Pfam" id="PF19567">
    <property type="entry name" value="CpsB_CapC"/>
    <property type="match status" value="1"/>
</dbReference>
<evidence type="ECO:0000256" key="5">
    <source>
        <dbReference type="PIRNR" id="PIRNR016557"/>
    </source>
</evidence>
<comment type="caution">
    <text evidence="6">The sequence shown here is derived from an EMBL/GenBank/DDBJ whole genome shotgun (WGS) entry which is preliminary data.</text>
</comment>
<protein>
    <recommendedName>
        <fullName evidence="5">Tyrosine-protein phosphatase</fullName>
        <ecNumber evidence="5">3.1.3.48</ecNumber>
    </recommendedName>
</protein>
<comment type="catalytic activity">
    <reaction evidence="4 5">
        <text>O-phospho-L-tyrosyl-[protein] + H2O = L-tyrosyl-[protein] + phosphate</text>
        <dbReference type="Rhea" id="RHEA:10684"/>
        <dbReference type="Rhea" id="RHEA-COMP:10136"/>
        <dbReference type="Rhea" id="RHEA-COMP:20101"/>
        <dbReference type="ChEBI" id="CHEBI:15377"/>
        <dbReference type="ChEBI" id="CHEBI:43474"/>
        <dbReference type="ChEBI" id="CHEBI:46858"/>
        <dbReference type="ChEBI" id="CHEBI:61978"/>
        <dbReference type="EC" id="3.1.3.48"/>
    </reaction>
</comment>
<evidence type="ECO:0000256" key="3">
    <source>
        <dbReference type="ARBA" id="ARBA00022912"/>
    </source>
</evidence>
<evidence type="ECO:0000256" key="4">
    <source>
        <dbReference type="ARBA" id="ARBA00051722"/>
    </source>
</evidence>
<dbReference type="PANTHER" id="PTHR39181">
    <property type="entry name" value="TYROSINE-PROTEIN PHOSPHATASE YWQE"/>
    <property type="match status" value="1"/>
</dbReference>
<comment type="similarity">
    <text evidence="1 5">Belongs to the metallo-dependent hydrolases superfamily. CpsB/CapC family.</text>
</comment>
<proteinExistence type="inferred from homology"/>
<dbReference type="InterPro" id="IPR016667">
    <property type="entry name" value="Caps_polysacc_synth_CpsB/CapC"/>
</dbReference>